<dbReference type="Gene3D" id="3.40.720.10">
    <property type="entry name" value="Alkaline Phosphatase, subunit A"/>
    <property type="match status" value="1"/>
</dbReference>
<dbReference type="CDD" id="cd16018">
    <property type="entry name" value="Enpp"/>
    <property type="match status" value="1"/>
</dbReference>
<accession>A0A0P0D251</accession>
<dbReference type="SUPFAM" id="SSF53649">
    <property type="entry name" value="Alkaline phosphatase-like"/>
    <property type="match status" value="1"/>
</dbReference>
<dbReference type="PANTHER" id="PTHR10151:SF120">
    <property type="entry name" value="BIS(5'-ADENOSYL)-TRIPHOSPHATASE"/>
    <property type="match status" value="1"/>
</dbReference>
<dbReference type="GO" id="GO:0016787">
    <property type="term" value="F:hydrolase activity"/>
    <property type="evidence" value="ECO:0007669"/>
    <property type="project" value="UniProtKB-ARBA"/>
</dbReference>
<dbReference type="InterPro" id="IPR002591">
    <property type="entry name" value="Phosphodiest/P_Trfase"/>
</dbReference>
<dbReference type="PATRIC" id="fig|512763.3.peg.4590"/>
<dbReference type="AlphaFoldDB" id="A0A0P0D251"/>
<dbReference type="RefSeq" id="WP_062545629.1">
    <property type="nucleotide sequence ID" value="NZ_CP012643.1"/>
</dbReference>
<dbReference type="KEGG" id="rti:DC20_20880"/>
<dbReference type="STRING" id="512763.DC20_20880"/>
<proteinExistence type="predicted"/>
<dbReference type="Proteomes" id="UP000061382">
    <property type="component" value="Chromosome"/>
</dbReference>
<sequence length="475" mass="53851">MQKTVVINVVGLTQSLIGKHTPFLAEWSAQKAKGAAIRPVFPAVTCTAQATYLTGKTPQEHGIVGNGWYFHEECEIKFWRQSNKLVQAEKVWETAKKLDPSFTCANMCWWYNMYSSADYYLTPRPQYLADGRKLPDCYTHPASLRDTLQQKLGTFPLFHYWGPKTSIKSSKWIADASKITDDLYDPTLTLIYLPHLDYNLQRMGSSDTRIATDLQEIDAVCADLITYYEARGANIIVLSEYGISAVNQPVHLNRVLRQHGFIALREERGLELLDAGASEAFAVADHQVAHIYVKDRSRVEEVKRIIGQVPGVEEVLAGNERNKYSLGHDRCGELVAVARKNAWFTYYYWLDDKKAPDFARTVEIHKKPGYDPVEMFADPKIKFLLPLVATKLLKKKLGFRTLMDIIPLDATLVKGSHGRIPDTKDEWPVFITNKSELAPSADIPATEVYQLILHHLGAKQQQHTFDMPQINPVLN</sequence>
<dbReference type="Gene3D" id="3.30.1360.110">
    <property type="entry name" value="Domain 2, Phosphonoacetate Hydrolase"/>
    <property type="match status" value="1"/>
</dbReference>
<evidence type="ECO:0000313" key="1">
    <source>
        <dbReference type="EMBL" id="ALJ00995.1"/>
    </source>
</evidence>
<name>A0A0P0D251_9BACT</name>
<keyword evidence="2" id="KW-1185">Reference proteome</keyword>
<gene>
    <name evidence="1" type="ORF">DC20_20880</name>
</gene>
<evidence type="ECO:0000313" key="2">
    <source>
        <dbReference type="Proteomes" id="UP000061382"/>
    </source>
</evidence>
<organism evidence="1 2">
    <name type="scientific">Rufibacter tibetensis</name>
    <dbReference type="NCBI Taxonomy" id="512763"/>
    <lineage>
        <taxon>Bacteria</taxon>
        <taxon>Pseudomonadati</taxon>
        <taxon>Bacteroidota</taxon>
        <taxon>Cytophagia</taxon>
        <taxon>Cytophagales</taxon>
        <taxon>Hymenobacteraceae</taxon>
        <taxon>Rufibacter</taxon>
    </lineage>
</organism>
<dbReference type="InterPro" id="IPR017850">
    <property type="entry name" value="Alkaline_phosphatase_core_sf"/>
</dbReference>
<dbReference type="InterPro" id="IPR023116">
    <property type="entry name" value="Phosphonoacetate_hydro_insert"/>
</dbReference>
<protein>
    <submittedName>
        <fullName evidence="1">Phosphodiesterase</fullName>
    </submittedName>
</protein>
<dbReference type="OrthoDB" id="9771966at2"/>
<dbReference type="PANTHER" id="PTHR10151">
    <property type="entry name" value="ECTONUCLEOTIDE PYROPHOSPHATASE/PHOSPHODIESTERASE"/>
    <property type="match status" value="1"/>
</dbReference>
<reference evidence="1 2" key="1">
    <citation type="submission" date="2015-08" db="EMBL/GenBank/DDBJ databases">
        <title>Complete genome sequence of Rufibacter tibetensis strain 1351t, a radiation-resistant bacterium from tibet plateau.</title>
        <authorList>
            <person name="Dai J."/>
        </authorList>
    </citation>
    <scope>NUCLEOTIDE SEQUENCE [LARGE SCALE GENOMIC DNA]</scope>
    <source>
        <strain evidence="1 2">1351</strain>
    </source>
</reference>
<dbReference type="Pfam" id="PF01663">
    <property type="entry name" value="Phosphodiest"/>
    <property type="match status" value="1"/>
</dbReference>
<dbReference type="EMBL" id="CP012643">
    <property type="protein sequence ID" value="ALJ00995.1"/>
    <property type="molecule type" value="Genomic_DNA"/>
</dbReference>